<dbReference type="GO" id="GO:0036088">
    <property type="term" value="P:D-serine catabolic process"/>
    <property type="evidence" value="ECO:0007669"/>
    <property type="project" value="TreeGrafter"/>
</dbReference>
<dbReference type="EMBL" id="UOGL01000336">
    <property type="protein sequence ID" value="VAX39502.1"/>
    <property type="molecule type" value="Genomic_DNA"/>
</dbReference>
<dbReference type="InterPro" id="IPR001608">
    <property type="entry name" value="Ala_racemase_N"/>
</dbReference>
<protein>
    <submittedName>
        <fullName evidence="4">Type III PLP / low-specificity D-threonine aldolase</fullName>
    </submittedName>
</protein>
<dbReference type="Pfam" id="PF01168">
    <property type="entry name" value="Ala_racemase_N"/>
    <property type="match status" value="1"/>
</dbReference>
<evidence type="ECO:0000259" key="3">
    <source>
        <dbReference type="SMART" id="SM01119"/>
    </source>
</evidence>
<dbReference type="Gene3D" id="3.20.20.10">
    <property type="entry name" value="Alanine racemase"/>
    <property type="match status" value="1"/>
</dbReference>
<dbReference type="AlphaFoldDB" id="A0A3B1DFD2"/>
<reference evidence="4" key="1">
    <citation type="submission" date="2018-06" db="EMBL/GenBank/DDBJ databases">
        <authorList>
            <person name="Zhirakovskaya E."/>
        </authorList>
    </citation>
    <scope>NUCLEOTIDE SEQUENCE</scope>
</reference>
<organism evidence="4">
    <name type="scientific">hydrothermal vent metagenome</name>
    <dbReference type="NCBI Taxonomy" id="652676"/>
    <lineage>
        <taxon>unclassified sequences</taxon>
        <taxon>metagenomes</taxon>
        <taxon>ecological metagenomes</taxon>
    </lineage>
</organism>
<dbReference type="InterPro" id="IPR042208">
    <property type="entry name" value="D-ser_dehydrat-like_sf"/>
</dbReference>
<evidence type="ECO:0000313" key="4">
    <source>
        <dbReference type="EMBL" id="VAX39502.1"/>
    </source>
</evidence>
<accession>A0A3B1DFD2</accession>
<dbReference type="PANTHER" id="PTHR28004">
    <property type="entry name" value="ZGC:162816-RELATED"/>
    <property type="match status" value="1"/>
</dbReference>
<dbReference type="Gene3D" id="2.40.37.20">
    <property type="entry name" value="D-serine dehydratase-like domain"/>
    <property type="match status" value="1"/>
</dbReference>
<keyword evidence="2" id="KW-0456">Lyase</keyword>
<dbReference type="PANTHER" id="PTHR28004:SF2">
    <property type="entry name" value="D-SERINE DEHYDRATASE"/>
    <property type="match status" value="1"/>
</dbReference>
<name>A0A3B1DFD2_9ZZZZ</name>
<feature type="domain" description="D-serine dehydratase-like" evidence="3">
    <location>
        <begin position="263"/>
        <end position="353"/>
    </location>
</feature>
<comment type="similarity">
    <text evidence="1">Belongs to the DSD1 family.</text>
</comment>
<dbReference type="InterPro" id="IPR029066">
    <property type="entry name" value="PLP-binding_barrel"/>
</dbReference>
<evidence type="ECO:0000256" key="1">
    <source>
        <dbReference type="ARBA" id="ARBA00005323"/>
    </source>
</evidence>
<proteinExistence type="inferred from homology"/>
<gene>
    <name evidence="4" type="ORF">MNBD_PLANCTO02-129</name>
</gene>
<dbReference type="CDD" id="cd06821">
    <property type="entry name" value="PLPDE_III_D-TA"/>
    <property type="match status" value="1"/>
</dbReference>
<dbReference type="InterPro" id="IPR026956">
    <property type="entry name" value="D-ser_dehydrat-like_dom"/>
</dbReference>
<sequence length="372" mass="40890">MFNKPYTINDPSQIISPSMVLFEEIMRCNLNQMITIAGDVTRLRPHCKTHKMSNVAQIELQQGITKHKAATFAEAEMLADAGIKDIFLAYSLVGPNILRAVQFLQKYPNVLFSVTADHPVPIVMLGTAMSAANVSINVLLDLDTGQHRTGILAGQKAFQIYKQISETEGLIAGGIHLYDGQNHQTNLHERETAVQQCWKQATDLRDQLVTAGFTVPRIVAGGTGSFPCYAKFDDPTLELSPGTCLLHDAGYGAMYPDLDFTPAALLLTRVISCPAADCITLDLGYKAVASDPPAGNRLYFPMLPDAKEVLQNEEHLVLQTPRANEFEPGDILLAIPRHICPTSALHKEVTVIRNGDITETWQVTARDRKLTI</sequence>
<dbReference type="GO" id="GO:0008721">
    <property type="term" value="F:D-serine ammonia-lyase activity"/>
    <property type="evidence" value="ECO:0007669"/>
    <property type="project" value="TreeGrafter"/>
</dbReference>
<dbReference type="SUPFAM" id="SSF51419">
    <property type="entry name" value="PLP-binding barrel"/>
    <property type="match status" value="1"/>
</dbReference>
<evidence type="ECO:0000256" key="2">
    <source>
        <dbReference type="ARBA" id="ARBA00023239"/>
    </source>
</evidence>
<dbReference type="InterPro" id="IPR051466">
    <property type="entry name" value="D-amino_acid_metab_enzyme"/>
</dbReference>
<dbReference type="SMART" id="SM01119">
    <property type="entry name" value="D-ser_dehydrat"/>
    <property type="match status" value="1"/>
</dbReference>
<dbReference type="Pfam" id="PF14031">
    <property type="entry name" value="D-ser_dehydrat"/>
    <property type="match status" value="1"/>
</dbReference>